<dbReference type="Proteomes" id="UP000824120">
    <property type="component" value="Chromosome 1"/>
</dbReference>
<dbReference type="AlphaFoldDB" id="A0A9J6B0P8"/>
<gene>
    <name evidence="1" type="ORF">H5410_001839</name>
</gene>
<organism evidence="1 2">
    <name type="scientific">Solanum commersonii</name>
    <name type="common">Commerson's wild potato</name>
    <name type="synonym">Commerson's nightshade</name>
    <dbReference type="NCBI Taxonomy" id="4109"/>
    <lineage>
        <taxon>Eukaryota</taxon>
        <taxon>Viridiplantae</taxon>
        <taxon>Streptophyta</taxon>
        <taxon>Embryophyta</taxon>
        <taxon>Tracheophyta</taxon>
        <taxon>Spermatophyta</taxon>
        <taxon>Magnoliopsida</taxon>
        <taxon>eudicotyledons</taxon>
        <taxon>Gunneridae</taxon>
        <taxon>Pentapetalae</taxon>
        <taxon>asterids</taxon>
        <taxon>lamiids</taxon>
        <taxon>Solanales</taxon>
        <taxon>Solanaceae</taxon>
        <taxon>Solanoideae</taxon>
        <taxon>Solaneae</taxon>
        <taxon>Solanum</taxon>
    </lineage>
</organism>
<dbReference type="EMBL" id="JACXVP010000001">
    <property type="protein sequence ID" value="KAG5630122.1"/>
    <property type="molecule type" value="Genomic_DNA"/>
</dbReference>
<protein>
    <submittedName>
        <fullName evidence="1">Uncharacterized protein</fullName>
    </submittedName>
</protein>
<name>A0A9J6B0P8_SOLCO</name>
<reference evidence="1 2" key="1">
    <citation type="submission" date="2020-09" db="EMBL/GenBank/DDBJ databases">
        <title>De no assembly of potato wild relative species, Solanum commersonii.</title>
        <authorList>
            <person name="Cho K."/>
        </authorList>
    </citation>
    <scope>NUCLEOTIDE SEQUENCE [LARGE SCALE GENOMIC DNA]</scope>
    <source>
        <strain evidence="1">LZ3.2</strain>
        <tissue evidence="1">Leaf</tissue>
    </source>
</reference>
<comment type="caution">
    <text evidence="1">The sequence shown here is derived from an EMBL/GenBank/DDBJ whole genome shotgun (WGS) entry which is preliminary data.</text>
</comment>
<keyword evidence="2" id="KW-1185">Reference proteome</keyword>
<evidence type="ECO:0000313" key="1">
    <source>
        <dbReference type="EMBL" id="KAG5630122.1"/>
    </source>
</evidence>
<proteinExistence type="predicted"/>
<accession>A0A9J6B0P8</accession>
<dbReference type="OrthoDB" id="1096772at2759"/>
<evidence type="ECO:0000313" key="2">
    <source>
        <dbReference type="Proteomes" id="UP000824120"/>
    </source>
</evidence>
<sequence length="40" mass="4710">MVSNAKQSPMLMFSYDWPELEELRTVIPRHCNIKEDCKIG</sequence>